<proteinExistence type="predicted"/>
<comment type="caution">
    <text evidence="1">The sequence shown here is derived from an EMBL/GenBank/DDBJ whole genome shotgun (WGS) entry which is preliminary data.</text>
</comment>
<dbReference type="RefSeq" id="WP_139605691.1">
    <property type="nucleotide sequence ID" value="NZ_VDCQ01000052.1"/>
</dbReference>
<keyword evidence="2" id="KW-1185">Reference proteome</keyword>
<accession>A0A5C4T187</accession>
<evidence type="ECO:0000313" key="1">
    <source>
        <dbReference type="EMBL" id="TNJ62878.1"/>
    </source>
</evidence>
<reference evidence="1 2" key="1">
    <citation type="submission" date="2019-05" db="EMBL/GenBank/DDBJ databases">
        <title>We sequenced the genome of Paenibacillus hemerocallicola KCTC 33185 for further insight into its adaptation and study the phylogeny of Paenibacillus.</title>
        <authorList>
            <person name="Narsing Rao M.P."/>
        </authorList>
    </citation>
    <scope>NUCLEOTIDE SEQUENCE [LARGE SCALE GENOMIC DNA]</scope>
    <source>
        <strain evidence="1 2">KCTC 33185</strain>
    </source>
</reference>
<organism evidence="1 2">
    <name type="scientific">Paenibacillus hemerocallicola</name>
    <dbReference type="NCBI Taxonomy" id="1172614"/>
    <lineage>
        <taxon>Bacteria</taxon>
        <taxon>Bacillati</taxon>
        <taxon>Bacillota</taxon>
        <taxon>Bacilli</taxon>
        <taxon>Bacillales</taxon>
        <taxon>Paenibacillaceae</taxon>
        <taxon>Paenibacillus</taxon>
    </lineage>
</organism>
<evidence type="ECO:0000313" key="2">
    <source>
        <dbReference type="Proteomes" id="UP000307943"/>
    </source>
</evidence>
<name>A0A5C4T187_9BACL</name>
<dbReference type="Proteomes" id="UP000307943">
    <property type="component" value="Unassembled WGS sequence"/>
</dbReference>
<dbReference type="AlphaFoldDB" id="A0A5C4T187"/>
<dbReference type="OrthoDB" id="2628237at2"/>
<gene>
    <name evidence="1" type="ORF">FE784_28700</name>
</gene>
<protein>
    <submittedName>
        <fullName evidence="1">Uncharacterized protein</fullName>
    </submittedName>
</protein>
<sequence>MTQAVATLLNELTVRPSALRSLIERPESFGEQLGFNSAQLGALRSADKLKRPMYPVTFTTGTTISV</sequence>
<dbReference type="EMBL" id="VDCQ01000052">
    <property type="protein sequence ID" value="TNJ62878.1"/>
    <property type="molecule type" value="Genomic_DNA"/>
</dbReference>